<evidence type="ECO:0008006" key="3">
    <source>
        <dbReference type="Google" id="ProtNLM"/>
    </source>
</evidence>
<accession>A0ABS7U145</accession>
<dbReference type="SUPFAM" id="SSF53474">
    <property type="entry name" value="alpha/beta-Hydrolases"/>
    <property type="match status" value="1"/>
</dbReference>
<dbReference type="RefSeq" id="WP_224195979.1">
    <property type="nucleotide sequence ID" value="NZ_JAIRAU010000047.1"/>
</dbReference>
<reference evidence="1" key="1">
    <citation type="submission" date="2021-08" db="EMBL/GenBank/DDBJ databases">
        <authorList>
            <person name="Stevens D.C."/>
        </authorList>
    </citation>
    <scope>NUCLEOTIDE SEQUENCE</scope>
    <source>
        <strain evidence="1">DSM 53165</strain>
    </source>
</reference>
<dbReference type="Proteomes" id="UP001139031">
    <property type="component" value="Unassembled WGS sequence"/>
</dbReference>
<evidence type="ECO:0000313" key="2">
    <source>
        <dbReference type="Proteomes" id="UP001139031"/>
    </source>
</evidence>
<evidence type="ECO:0000313" key="1">
    <source>
        <dbReference type="EMBL" id="MBZ5714248.1"/>
    </source>
</evidence>
<comment type="caution">
    <text evidence="1">The sequence shown here is derived from an EMBL/GenBank/DDBJ whole genome shotgun (WGS) entry which is preliminary data.</text>
</comment>
<sequence>MPTDPVIEASERIVATASGGPRAHVDVSARTPIGSSDLGVHRSIVSPDVQAGLREFVGELPGEGNVWAGQLAGNGGRDVLIYIPPGADDDAAFRLVFHFHGTNSQHIERRAPGAAKEAWVGWDRLTQTLDGAQALQLAVADNVALVYPFSAGKRMEPEWQGWSNKVYDRMWMHPAPPTFTDDFAVLHSEVVQILTERLGVHPTKLPARVLAEGHSAGGIALRNIARSGTELVSDYLFLDAGFYAWADGCHAEIRAHGVDARVILVIRDGGIADPMRGPDPWCVEMPVLAVTWPEVQAKCAADPKLRPRGDGITCARWRALAEDWPRVATWCEAMKEDMRGVADVIVHRTKVSHGKQPRAFFGGLQIPALIGTSAASASLGRRGTRRAGP</sequence>
<name>A0ABS7U145_9BACT</name>
<dbReference type="EMBL" id="JAIRAU010000047">
    <property type="protein sequence ID" value="MBZ5714248.1"/>
    <property type="molecule type" value="Genomic_DNA"/>
</dbReference>
<gene>
    <name evidence="1" type="ORF">K7C98_33870</name>
</gene>
<protein>
    <recommendedName>
        <fullName evidence="3">Alpha/beta hydrolase</fullName>
    </recommendedName>
</protein>
<organism evidence="1 2">
    <name type="scientific">Nannocystis pusilla</name>
    <dbReference type="NCBI Taxonomy" id="889268"/>
    <lineage>
        <taxon>Bacteria</taxon>
        <taxon>Pseudomonadati</taxon>
        <taxon>Myxococcota</taxon>
        <taxon>Polyangia</taxon>
        <taxon>Nannocystales</taxon>
        <taxon>Nannocystaceae</taxon>
        <taxon>Nannocystis</taxon>
    </lineage>
</organism>
<dbReference type="InterPro" id="IPR029058">
    <property type="entry name" value="AB_hydrolase_fold"/>
</dbReference>
<proteinExistence type="predicted"/>
<dbReference type="Gene3D" id="3.40.50.1820">
    <property type="entry name" value="alpha/beta hydrolase"/>
    <property type="match status" value="1"/>
</dbReference>
<keyword evidence="2" id="KW-1185">Reference proteome</keyword>